<dbReference type="Proteomes" id="UP000789860">
    <property type="component" value="Unassembled WGS sequence"/>
</dbReference>
<keyword evidence="2" id="KW-1185">Reference proteome</keyword>
<comment type="caution">
    <text evidence="1">The sequence shown here is derived from an EMBL/GenBank/DDBJ whole genome shotgun (WGS) entry which is preliminary data.</text>
</comment>
<sequence>MYSCKIFGCNKKFLTIQGLGSHENWHKTNEIQKKATNSAESFIIQQIDNSSDNESIISELSETFDISIISNEQDYGFLDSLKNALAQLNKPLPSTTQQGRGYIDNIEQTVHDFPNEIIFEFEETKYLMNYKNIFDSVKELLSREKINNSCIFDYQPKYKNYEQQKKFFIKRLQVFLNPYMHNMKKPEAYMCCLTYSSSQAQYPCHFCLVKKDDLNNTNLGENIILRTEINTKEILQKNLYKNYSIQHREILYSSLQQKKSKCFQYNENFIIDKKSWYSVQLYNINHIILQLESDKTIPQETMQGFKYLQECIKDFLSNFEDLQNTNIQIEIFKNAKLKSGIIIRASPSYYKVPYYSNIAVELNKEEQQLYINDNGYSYVKILLIIKLITYNNKKYELALVNWYQFKYSKLSTKLYIYNCPYIKLTDNYNLIPLSTISHDVHIVQDFNHDNTFFVNKFMF</sequence>
<reference evidence="1" key="1">
    <citation type="submission" date="2021-06" db="EMBL/GenBank/DDBJ databases">
        <authorList>
            <person name="Kallberg Y."/>
            <person name="Tangrot J."/>
            <person name="Rosling A."/>
        </authorList>
    </citation>
    <scope>NUCLEOTIDE SEQUENCE</scope>
    <source>
        <strain evidence="1">AU212A</strain>
    </source>
</reference>
<evidence type="ECO:0000313" key="1">
    <source>
        <dbReference type="EMBL" id="CAG8475571.1"/>
    </source>
</evidence>
<accession>A0ACA9KJM7</accession>
<dbReference type="EMBL" id="CAJVPM010001875">
    <property type="protein sequence ID" value="CAG8475571.1"/>
    <property type="molecule type" value="Genomic_DNA"/>
</dbReference>
<name>A0ACA9KJM7_9GLOM</name>
<proteinExistence type="predicted"/>
<protein>
    <submittedName>
        <fullName evidence="1">2123_t:CDS:1</fullName>
    </submittedName>
</protein>
<evidence type="ECO:0000313" key="2">
    <source>
        <dbReference type="Proteomes" id="UP000789860"/>
    </source>
</evidence>
<gene>
    <name evidence="1" type="ORF">SCALOS_LOCUS2208</name>
</gene>
<organism evidence="1 2">
    <name type="scientific">Scutellospora calospora</name>
    <dbReference type="NCBI Taxonomy" id="85575"/>
    <lineage>
        <taxon>Eukaryota</taxon>
        <taxon>Fungi</taxon>
        <taxon>Fungi incertae sedis</taxon>
        <taxon>Mucoromycota</taxon>
        <taxon>Glomeromycotina</taxon>
        <taxon>Glomeromycetes</taxon>
        <taxon>Diversisporales</taxon>
        <taxon>Gigasporaceae</taxon>
        <taxon>Scutellospora</taxon>
    </lineage>
</organism>